<evidence type="ECO:0000259" key="7">
    <source>
        <dbReference type="PROSITE" id="PS51918"/>
    </source>
</evidence>
<dbReference type="InterPro" id="IPR023404">
    <property type="entry name" value="rSAM_horseshoe"/>
</dbReference>
<proteinExistence type="predicted"/>
<evidence type="ECO:0000256" key="3">
    <source>
        <dbReference type="ARBA" id="ARBA00022691"/>
    </source>
</evidence>
<dbReference type="InterPro" id="IPR007197">
    <property type="entry name" value="rSAM"/>
</dbReference>
<dbReference type="GO" id="GO:0005737">
    <property type="term" value="C:cytoplasm"/>
    <property type="evidence" value="ECO:0007669"/>
    <property type="project" value="TreeGrafter"/>
</dbReference>
<dbReference type="SFLD" id="SFLDG01082">
    <property type="entry name" value="B12-binding_domain_containing"/>
    <property type="match status" value="1"/>
</dbReference>
<comment type="caution">
    <text evidence="8">The sequence shown here is derived from an EMBL/GenBank/DDBJ whole genome shotgun (WGS) entry which is preliminary data.</text>
</comment>
<dbReference type="InterPro" id="IPR058240">
    <property type="entry name" value="rSAM_sf"/>
</dbReference>
<dbReference type="Proteomes" id="UP000885738">
    <property type="component" value="Unassembled WGS sequence"/>
</dbReference>
<name>A0A7C1ZMQ5_DESA2</name>
<dbReference type="PANTHER" id="PTHR11135">
    <property type="entry name" value="HISTONE ACETYLTRANSFERASE-RELATED"/>
    <property type="match status" value="1"/>
</dbReference>
<dbReference type="GO" id="GO:0046872">
    <property type="term" value="F:metal ion binding"/>
    <property type="evidence" value="ECO:0007669"/>
    <property type="project" value="UniProtKB-KW"/>
</dbReference>
<dbReference type="Pfam" id="PF16199">
    <property type="entry name" value="Radical_SAM_C"/>
    <property type="match status" value="1"/>
</dbReference>
<protein>
    <submittedName>
        <fullName evidence="8">Radical SAM protein</fullName>
    </submittedName>
</protein>
<sequence>MLISKPYIIPIFIPQLGCLHRCVYCHQPTITGVKPHLDLKQIKNQIEFFLLRKRHPKRKHIQIAFYGGSFTALNPKWRKKLLTLAFQYVQTGQVHSIRLSTRPDAINKIVLTELKTYGVKTIELGVQSLDNKVLDVCQRGHDVEAVYKATDLIKIHGFQLGWQLMPGLPEESAESRKKTIDGILKWRPDFIRIYPTLVIKDTILAKWWEEKKYLPLSLTEAVKICKEMVLIFQKANIPVIRIGLQTSESLLQPGHILAGPWHPAFGELVKSAIILEKVRIILEQYFSKAKIINIFVHPTKISQVMGQRKKNYQKLKTYFPQKRIAIFSDLELKREEIKIVTLEKKPICLTW</sequence>
<organism evidence="8">
    <name type="scientific">Desulfofervidus auxilii</name>
    <dbReference type="NCBI Taxonomy" id="1621989"/>
    <lineage>
        <taxon>Bacteria</taxon>
        <taxon>Pseudomonadati</taxon>
        <taxon>Thermodesulfobacteriota</taxon>
        <taxon>Candidatus Desulfofervidia</taxon>
        <taxon>Candidatus Desulfofervidales</taxon>
        <taxon>Candidatus Desulfofervidaceae</taxon>
        <taxon>Candidatus Desulfofervidus</taxon>
    </lineage>
</organism>
<evidence type="ECO:0000256" key="2">
    <source>
        <dbReference type="ARBA" id="ARBA00022485"/>
    </source>
</evidence>
<keyword evidence="4" id="KW-0479">Metal-binding</keyword>
<dbReference type="GO" id="GO:0051539">
    <property type="term" value="F:4 iron, 4 sulfur cluster binding"/>
    <property type="evidence" value="ECO:0007669"/>
    <property type="project" value="UniProtKB-KW"/>
</dbReference>
<dbReference type="PROSITE" id="PS51918">
    <property type="entry name" value="RADICAL_SAM"/>
    <property type="match status" value="1"/>
</dbReference>
<dbReference type="SFLD" id="SFLDS00029">
    <property type="entry name" value="Radical_SAM"/>
    <property type="match status" value="1"/>
</dbReference>
<keyword evidence="6" id="KW-0411">Iron-sulfur</keyword>
<dbReference type="EMBL" id="DRIH01000060">
    <property type="protein sequence ID" value="HEC67569.1"/>
    <property type="molecule type" value="Genomic_DNA"/>
</dbReference>
<reference evidence="8" key="1">
    <citation type="journal article" date="2020" name="mSystems">
        <title>Genome- and Community-Level Interaction Insights into Carbon Utilization and Element Cycling Functions of Hydrothermarchaeota in Hydrothermal Sediment.</title>
        <authorList>
            <person name="Zhou Z."/>
            <person name="Liu Y."/>
            <person name="Xu W."/>
            <person name="Pan J."/>
            <person name="Luo Z.H."/>
            <person name="Li M."/>
        </authorList>
    </citation>
    <scope>NUCLEOTIDE SEQUENCE [LARGE SCALE GENOMIC DNA]</scope>
    <source>
        <strain evidence="8">HyVt-389</strain>
    </source>
</reference>
<dbReference type="SMART" id="SM00729">
    <property type="entry name" value="Elp3"/>
    <property type="match status" value="1"/>
</dbReference>
<dbReference type="InterPro" id="IPR039661">
    <property type="entry name" value="ELP3"/>
</dbReference>
<keyword evidence="5" id="KW-0408">Iron</keyword>
<dbReference type="Pfam" id="PF04055">
    <property type="entry name" value="Radical_SAM"/>
    <property type="match status" value="1"/>
</dbReference>
<dbReference type="InterPro" id="IPR006638">
    <property type="entry name" value="Elp3/MiaA/NifB-like_rSAM"/>
</dbReference>
<evidence type="ECO:0000256" key="4">
    <source>
        <dbReference type="ARBA" id="ARBA00022723"/>
    </source>
</evidence>
<keyword evidence="3" id="KW-0949">S-adenosyl-L-methionine</keyword>
<dbReference type="SUPFAM" id="SSF102114">
    <property type="entry name" value="Radical SAM enzymes"/>
    <property type="match status" value="1"/>
</dbReference>
<feature type="domain" description="Radical SAM core" evidence="7">
    <location>
        <begin position="4"/>
        <end position="231"/>
    </location>
</feature>
<comment type="cofactor">
    <cofactor evidence="1">
        <name>[4Fe-4S] cluster</name>
        <dbReference type="ChEBI" id="CHEBI:49883"/>
    </cofactor>
</comment>
<dbReference type="CDD" id="cd01335">
    <property type="entry name" value="Radical_SAM"/>
    <property type="match status" value="1"/>
</dbReference>
<gene>
    <name evidence="8" type="ORF">ENI35_01960</name>
</gene>
<evidence type="ECO:0000256" key="6">
    <source>
        <dbReference type="ARBA" id="ARBA00023014"/>
    </source>
</evidence>
<evidence type="ECO:0000256" key="5">
    <source>
        <dbReference type="ARBA" id="ARBA00023004"/>
    </source>
</evidence>
<dbReference type="InterPro" id="IPR032432">
    <property type="entry name" value="Radical_SAM_C"/>
</dbReference>
<dbReference type="Gene3D" id="3.80.30.20">
    <property type="entry name" value="tm_1862 like domain"/>
    <property type="match status" value="1"/>
</dbReference>
<dbReference type="SFLD" id="SFLDG01086">
    <property type="entry name" value="elongater_protein-like"/>
    <property type="match status" value="1"/>
</dbReference>
<dbReference type="GO" id="GO:0002926">
    <property type="term" value="P:tRNA wobble base 5-methoxycarbonylmethyl-2-thiouridinylation"/>
    <property type="evidence" value="ECO:0007669"/>
    <property type="project" value="TreeGrafter"/>
</dbReference>
<dbReference type="AlphaFoldDB" id="A0A7C1ZMQ5"/>
<dbReference type="PANTHER" id="PTHR11135:SF0">
    <property type="entry name" value="ELONGATOR COMPLEX PROTEIN 3"/>
    <property type="match status" value="1"/>
</dbReference>
<dbReference type="GO" id="GO:0003824">
    <property type="term" value="F:catalytic activity"/>
    <property type="evidence" value="ECO:0007669"/>
    <property type="project" value="InterPro"/>
</dbReference>
<evidence type="ECO:0000313" key="8">
    <source>
        <dbReference type="EMBL" id="HEC67569.1"/>
    </source>
</evidence>
<keyword evidence="2" id="KW-0004">4Fe-4S</keyword>
<evidence type="ECO:0000256" key="1">
    <source>
        <dbReference type="ARBA" id="ARBA00001966"/>
    </source>
</evidence>
<accession>A0A7C1ZMQ5</accession>